<name>A0ABX8ZZM1_9SPHN</name>
<dbReference type="PANTHER" id="PTHR10605">
    <property type="entry name" value="HEPARAN SULFATE SULFOTRANSFERASE"/>
    <property type="match status" value="1"/>
</dbReference>
<keyword evidence="1" id="KW-0808">Transferase</keyword>
<dbReference type="PANTHER" id="PTHR10605:SF56">
    <property type="entry name" value="BIFUNCTIONAL HEPARAN SULFATE N-DEACETYLASE_N-SULFOTRANSFERASE"/>
    <property type="match status" value="1"/>
</dbReference>
<dbReference type="EMBL" id="CP081296">
    <property type="protein sequence ID" value="QZD93058.1"/>
    <property type="molecule type" value="Genomic_DNA"/>
</dbReference>
<evidence type="ECO:0000313" key="4">
    <source>
        <dbReference type="EMBL" id="QZD93058.1"/>
    </source>
</evidence>
<keyword evidence="2" id="KW-0325">Glycoprotein</keyword>
<dbReference type="InterPro" id="IPR000863">
    <property type="entry name" value="Sulfotransferase_dom"/>
</dbReference>
<dbReference type="Pfam" id="PF00685">
    <property type="entry name" value="Sulfotransfer_1"/>
    <property type="match status" value="1"/>
</dbReference>
<proteinExistence type="predicted"/>
<dbReference type="RefSeq" id="WP_221428747.1">
    <property type="nucleotide sequence ID" value="NZ_CP081296.1"/>
</dbReference>
<evidence type="ECO:0000256" key="1">
    <source>
        <dbReference type="ARBA" id="ARBA00022679"/>
    </source>
</evidence>
<feature type="domain" description="Sulfotransferase" evidence="3">
    <location>
        <begin position="8"/>
        <end position="189"/>
    </location>
</feature>
<keyword evidence="5" id="KW-1185">Reference proteome</keyword>
<evidence type="ECO:0000313" key="5">
    <source>
        <dbReference type="Proteomes" id="UP000824300"/>
    </source>
</evidence>
<evidence type="ECO:0000259" key="3">
    <source>
        <dbReference type="Pfam" id="PF00685"/>
    </source>
</evidence>
<evidence type="ECO:0000256" key="2">
    <source>
        <dbReference type="ARBA" id="ARBA00023180"/>
    </source>
</evidence>
<dbReference type="Proteomes" id="UP000824300">
    <property type="component" value="Chromosome"/>
</dbReference>
<gene>
    <name evidence="4" type="ORF">K3162_03200</name>
</gene>
<organism evidence="4 5">
    <name type="scientific">Qipengyuania xiapuensis</name>
    <dbReference type="NCBI Taxonomy" id="2867236"/>
    <lineage>
        <taxon>Bacteria</taxon>
        <taxon>Pseudomonadati</taxon>
        <taxon>Pseudomonadota</taxon>
        <taxon>Alphaproteobacteria</taxon>
        <taxon>Sphingomonadales</taxon>
        <taxon>Erythrobacteraceae</taxon>
        <taxon>Qipengyuania</taxon>
    </lineage>
</organism>
<dbReference type="SUPFAM" id="SSF52540">
    <property type="entry name" value="P-loop containing nucleoside triphosphate hydrolases"/>
    <property type="match status" value="1"/>
</dbReference>
<dbReference type="InterPro" id="IPR037359">
    <property type="entry name" value="NST/OST"/>
</dbReference>
<dbReference type="Gene3D" id="3.40.50.300">
    <property type="entry name" value="P-loop containing nucleotide triphosphate hydrolases"/>
    <property type="match status" value="1"/>
</dbReference>
<sequence>MSASRRLPDFVIIGAAKAATTWIQMRLQENPSIFMPDPEPHFFSREYDKGGDYYRSWFEDAPGWAALVGEKSADYLSDPATPARLAAMMPQAKLVAQLRNPVDRAYSDYKMLYRRGLVSDRPEDYLSSPDNPEPRFLLDGLYGRHLSTWLRHFDRKQLLVFPFEDVKADPAGVIERVSAHIDAPIAPDTDRETVSRRENNSREKLLPLPLRQMLAPFKETVRPLRGKPWFEGARALLAREVKYPALEPALRRRMEEFYRDDIALTEEITGLDLAHWKVPATSVAA</sequence>
<reference evidence="4 5" key="1">
    <citation type="submission" date="2021-08" db="EMBL/GenBank/DDBJ databases">
        <title>Comparative Genomics Analysis of the Genus Qipengyuania Reveals Extensive Genetic Diversity and Metabolic Versatility, Including the Description of Fifteen Novel Species.</title>
        <authorList>
            <person name="Liu Y."/>
        </authorList>
    </citation>
    <scope>NUCLEOTIDE SEQUENCE [LARGE SCALE GENOMIC DNA]</scope>
    <source>
        <strain evidence="4 5">1NDW3</strain>
    </source>
</reference>
<accession>A0ABX8ZZM1</accession>
<dbReference type="InterPro" id="IPR027417">
    <property type="entry name" value="P-loop_NTPase"/>
</dbReference>
<protein>
    <submittedName>
        <fullName evidence="4">Sulfotransferase domain-containing protein</fullName>
    </submittedName>
</protein>